<keyword evidence="3" id="KW-0285">Flavoprotein</keyword>
<keyword evidence="5" id="KW-0560">Oxidoreductase</keyword>
<sequence>MTKQILIVGTGFSGMWSALAAARLRHLQNQQEAVEISIISPQPNLHIRPRLYEADLAGMAPSLVDLFAAAGVRHIVGTVEQIHPQDHAVSYLDVDGKPQSFSYDKLVLASGSTLFRPAIPGLKEHAFSVDQLNEAEELQRHLQALPQRVASKARNTVVVCGGGFTGIETAAEMPARLRAIFGSDAEFDVIVVEKAQDIGPDLGAGPRPVIEQSLRNKGVSLRLGHAVEAIDAGGVTIAGGERIEAATVIWTAGARASALAAQVPGERDAFGRLQVTPALRVGSSDIYATGDVARAASDDQGNHALMSCQHAMNLGRSAGHNAMADVLGLPAIPYDQQNYVTCLALGADDAVYTEGWDRQVKMSGAPAAELKGMINTQWIYPPKADMAQIIALADPDSRPVQYLP</sequence>
<evidence type="ECO:0000256" key="1">
    <source>
        <dbReference type="ARBA" id="ARBA00001974"/>
    </source>
</evidence>
<evidence type="ECO:0000259" key="6">
    <source>
        <dbReference type="Pfam" id="PF07992"/>
    </source>
</evidence>
<evidence type="ECO:0000256" key="5">
    <source>
        <dbReference type="ARBA" id="ARBA00023002"/>
    </source>
</evidence>
<accession>A0A844D3L3</accession>
<keyword evidence="8" id="KW-1185">Reference proteome</keyword>
<dbReference type="SUPFAM" id="SSF51905">
    <property type="entry name" value="FAD/NAD(P)-binding domain"/>
    <property type="match status" value="1"/>
</dbReference>
<dbReference type="Proteomes" id="UP000439986">
    <property type="component" value="Unassembled WGS sequence"/>
</dbReference>
<keyword evidence="4" id="KW-0274">FAD</keyword>
<evidence type="ECO:0000313" key="8">
    <source>
        <dbReference type="Proteomes" id="UP000439986"/>
    </source>
</evidence>
<dbReference type="PRINTS" id="PR00411">
    <property type="entry name" value="PNDRDTASEI"/>
</dbReference>
<dbReference type="Pfam" id="PF07992">
    <property type="entry name" value="Pyr_redox_2"/>
    <property type="match status" value="1"/>
</dbReference>
<dbReference type="InterPro" id="IPR036188">
    <property type="entry name" value="FAD/NAD-bd_sf"/>
</dbReference>
<dbReference type="PANTHER" id="PTHR42913">
    <property type="entry name" value="APOPTOSIS-INDUCING FACTOR 1"/>
    <property type="match status" value="1"/>
</dbReference>
<dbReference type="Gene3D" id="3.50.50.100">
    <property type="match status" value="1"/>
</dbReference>
<evidence type="ECO:0000256" key="3">
    <source>
        <dbReference type="ARBA" id="ARBA00022630"/>
    </source>
</evidence>
<feature type="domain" description="FAD/NAD(P)-binding" evidence="6">
    <location>
        <begin position="4"/>
        <end position="313"/>
    </location>
</feature>
<dbReference type="AlphaFoldDB" id="A0A844D3L3"/>
<comment type="caution">
    <text evidence="7">The sequence shown here is derived from an EMBL/GenBank/DDBJ whole genome shotgun (WGS) entry which is preliminary data.</text>
</comment>
<dbReference type="EMBL" id="WKJL01000010">
    <property type="protein sequence ID" value="MRW85511.1"/>
    <property type="molecule type" value="Genomic_DNA"/>
</dbReference>
<reference evidence="7 8" key="1">
    <citation type="submission" date="2019-11" db="EMBL/GenBank/DDBJ databases">
        <title>Novel species isolated from a subtropical stream in China.</title>
        <authorList>
            <person name="Lu H."/>
        </authorList>
    </citation>
    <scope>NUCLEOTIDE SEQUENCE [LARGE SCALE GENOMIC DNA]</scope>
    <source>
        <strain evidence="7 8">FT26W</strain>
    </source>
</reference>
<evidence type="ECO:0000256" key="4">
    <source>
        <dbReference type="ARBA" id="ARBA00022827"/>
    </source>
</evidence>
<comment type="similarity">
    <text evidence="2">Belongs to the NADH dehydrogenase family.</text>
</comment>
<dbReference type="GO" id="GO:0019646">
    <property type="term" value="P:aerobic electron transport chain"/>
    <property type="evidence" value="ECO:0007669"/>
    <property type="project" value="TreeGrafter"/>
</dbReference>
<organism evidence="7 8">
    <name type="scientific">Duganella aquatilis</name>
    <dbReference type="NCBI Taxonomy" id="2666082"/>
    <lineage>
        <taxon>Bacteria</taxon>
        <taxon>Pseudomonadati</taxon>
        <taxon>Pseudomonadota</taxon>
        <taxon>Betaproteobacteria</taxon>
        <taxon>Burkholderiales</taxon>
        <taxon>Oxalobacteraceae</taxon>
        <taxon>Telluria group</taxon>
        <taxon>Duganella</taxon>
    </lineage>
</organism>
<evidence type="ECO:0000313" key="7">
    <source>
        <dbReference type="EMBL" id="MRW85511.1"/>
    </source>
</evidence>
<comment type="cofactor">
    <cofactor evidence="1">
        <name>FAD</name>
        <dbReference type="ChEBI" id="CHEBI:57692"/>
    </cofactor>
</comment>
<dbReference type="GO" id="GO:0003955">
    <property type="term" value="F:NAD(P)H dehydrogenase (quinone) activity"/>
    <property type="evidence" value="ECO:0007669"/>
    <property type="project" value="TreeGrafter"/>
</dbReference>
<evidence type="ECO:0000256" key="2">
    <source>
        <dbReference type="ARBA" id="ARBA00005272"/>
    </source>
</evidence>
<dbReference type="RefSeq" id="WP_154358595.1">
    <property type="nucleotide sequence ID" value="NZ_WKJL01000010.1"/>
</dbReference>
<protein>
    <submittedName>
        <fullName evidence="7">NAD(P)/FAD-dependent oxidoreductase</fullName>
    </submittedName>
</protein>
<gene>
    <name evidence="7" type="ORF">GJ698_15620</name>
</gene>
<dbReference type="PRINTS" id="PR00368">
    <property type="entry name" value="FADPNR"/>
</dbReference>
<proteinExistence type="inferred from homology"/>
<dbReference type="PANTHER" id="PTHR42913:SF3">
    <property type="entry name" value="64 KDA MITOCHONDRIAL NADH DEHYDROGENASE (EUROFUNG)"/>
    <property type="match status" value="1"/>
</dbReference>
<name>A0A844D3L3_9BURK</name>
<dbReference type="InterPro" id="IPR023753">
    <property type="entry name" value="FAD/NAD-binding_dom"/>
</dbReference>
<dbReference type="InterPro" id="IPR051169">
    <property type="entry name" value="NADH-Q_oxidoreductase"/>
</dbReference>